<dbReference type="SUPFAM" id="SSF46689">
    <property type="entry name" value="Homeodomain-like"/>
    <property type="match status" value="1"/>
</dbReference>
<dbReference type="Gene3D" id="1.10.10.60">
    <property type="entry name" value="Homeodomain-like"/>
    <property type="match status" value="1"/>
</dbReference>
<dbReference type="Proteomes" id="UP000291189">
    <property type="component" value="Unassembled WGS sequence"/>
</dbReference>
<proteinExistence type="predicted"/>
<evidence type="ECO:0000259" key="6">
    <source>
        <dbReference type="PROSITE" id="PS50977"/>
    </source>
</evidence>
<evidence type="ECO:0000256" key="5">
    <source>
        <dbReference type="SAM" id="MobiDB-lite"/>
    </source>
</evidence>
<dbReference type="InterPro" id="IPR036271">
    <property type="entry name" value="Tet_transcr_reg_TetR-rel_C_sf"/>
</dbReference>
<organism evidence="7 8">
    <name type="scientific">Nocardioides iriomotensis</name>
    <dbReference type="NCBI Taxonomy" id="715784"/>
    <lineage>
        <taxon>Bacteria</taxon>
        <taxon>Bacillati</taxon>
        <taxon>Actinomycetota</taxon>
        <taxon>Actinomycetes</taxon>
        <taxon>Propionibacteriales</taxon>
        <taxon>Nocardioidaceae</taxon>
        <taxon>Nocardioides</taxon>
    </lineage>
</organism>
<dbReference type="InterPro" id="IPR004111">
    <property type="entry name" value="Repressor_TetR_C"/>
</dbReference>
<dbReference type="GO" id="GO:0003700">
    <property type="term" value="F:DNA-binding transcription factor activity"/>
    <property type="evidence" value="ECO:0007669"/>
    <property type="project" value="TreeGrafter"/>
</dbReference>
<dbReference type="GO" id="GO:0000976">
    <property type="term" value="F:transcription cis-regulatory region binding"/>
    <property type="evidence" value="ECO:0007669"/>
    <property type="project" value="TreeGrafter"/>
</dbReference>
<dbReference type="PANTHER" id="PTHR30055">
    <property type="entry name" value="HTH-TYPE TRANSCRIPTIONAL REGULATOR RUTR"/>
    <property type="match status" value="1"/>
</dbReference>
<dbReference type="PANTHER" id="PTHR30055:SF151">
    <property type="entry name" value="TRANSCRIPTIONAL REGULATORY PROTEIN"/>
    <property type="match status" value="1"/>
</dbReference>
<keyword evidence="3" id="KW-0804">Transcription</keyword>
<keyword evidence="8" id="KW-1185">Reference proteome</keyword>
<dbReference type="InterPro" id="IPR001647">
    <property type="entry name" value="HTH_TetR"/>
</dbReference>
<dbReference type="AlphaFoldDB" id="A0A4Q5ISU4"/>
<dbReference type="RefSeq" id="WP_129989625.1">
    <property type="nucleotide sequence ID" value="NZ_SDPU01000037.1"/>
</dbReference>
<dbReference type="OrthoDB" id="5242390at2"/>
<dbReference type="Pfam" id="PF02909">
    <property type="entry name" value="TetR_C_1"/>
    <property type="match status" value="1"/>
</dbReference>
<evidence type="ECO:0000313" key="8">
    <source>
        <dbReference type="Proteomes" id="UP000291189"/>
    </source>
</evidence>
<dbReference type="Gene3D" id="1.10.357.10">
    <property type="entry name" value="Tetracycline Repressor, domain 2"/>
    <property type="match status" value="1"/>
</dbReference>
<protein>
    <submittedName>
        <fullName evidence="7">TetR/AcrR family transcriptional regulator</fullName>
    </submittedName>
</protein>
<gene>
    <name evidence="7" type="ORF">ETU37_22410</name>
</gene>
<dbReference type="SUPFAM" id="SSF48498">
    <property type="entry name" value="Tetracyclin repressor-like, C-terminal domain"/>
    <property type="match status" value="1"/>
</dbReference>
<evidence type="ECO:0000256" key="2">
    <source>
        <dbReference type="ARBA" id="ARBA00023125"/>
    </source>
</evidence>
<dbReference type="Pfam" id="PF00440">
    <property type="entry name" value="TetR_N"/>
    <property type="match status" value="1"/>
</dbReference>
<dbReference type="InterPro" id="IPR050109">
    <property type="entry name" value="HTH-type_TetR-like_transc_reg"/>
</dbReference>
<evidence type="ECO:0000256" key="4">
    <source>
        <dbReference type="PROSITE-ProRule" id="PRU00335"/>
    </source>
</evidence>
<comment type="caution">
    <text evidence="7">The sequence shown here is derived from an EMBL/GenBank/DDBJ whole genome shotgun (WGS) entry which is preliminary data.</text>
</comment>
<feature type="region of interest" description="Disordered" evidence="5">
    <location>
        <begin position="1"/>
        <end position="20"/>
    </location>
</feature>
<keyword evidence="2 4" id="KW-0238">DNA-binding</keyword>
<dbReference type="PROSITE" id="PS50977">
    <property type="entry name" value="HTH_TETR_2"/>
    <property type="match status" value="1"/>
</dbReference>
<dbReference type="GO" id="GO:0045892">
    <property type="term" value="P:negative regulation of DNA-templated transcription"/>
    <property type="evidence" value="ECO:0007669"/>
    <property type="project" value="InterPro"/>
</dbReference>
<accession>A0A4Q5ISU4</accession>
<evidence type="ECO:0000256" key="3">
    <source>
        <dbReference type="ARBA" id="ARBA00023163"/>
    </source>
</evidence>
<keyword evidence="1" id="KW-0805">Transcription regulation</keyword>
<evidence type="ECO:0000313" key="7">
    <source>
        <dbReference type="EMBL" id="RYU08817.1"/>
    </source>
</evidence>
<dbReference type="InterPro" id="IPR009057">
    <property type="entry name" value="Homeodomain-like_sf"/>
</dbReference>
<name>A0A4Q5ISU4_9ACTN</name>
<feature type="domain" description="HTH tetR-type" evidence="6">
    <location>
        <begin position="19"/>
        <end position="79"/>
    </location>
</feature>
<feature type="DNA-binding region" description="H-T-H motif" evidence="4">
    <location>
        <begin position="42"/>
        <end position="61"/>
    </location>
</feature>
<reference evidence="7 8" key="1">
    <citation type="submission" date="2019-01" db="EMBL/GenBank/DDBJ databases">
        <title>Nocardioides guangzhouensis sp. nov., an actinobacterium isolated from soil.</title>
        <authorList>
            <person name="Fu Y."/>
            <person name="Cai Y."/>
            <person name="Lin Z."/>
            <person name="Chen P."/>
        </authorList>
    </citation>
    <scope>NUCLEOTIDE SEQUENCE [LARGE SCALE GENOMIC DNA]</scope>
    <source>
        <strain evidence="7 8">NBRC 105384</strain>
    </source>
</reference>
<sequence>MPQESTARPKRGRRGPQRALSEEQIVDAALALLEEGGTAAMSVRGIAGRVGVAPNAVYTYFPDKAAVEKGVVERLLGEVRAAAPPRAGESWRGGVEVLAVALHDVLARHPGAVPLTIGGPIDGPHALALGERLLELLDAAGLSPQDAARSSYLLITYAFGSMALDVADPSAGGPGPLPPERERVAARREAFAQTPADVYPRSAAVTDVMAAYVSREQYLFGLHRILDGIAATAPSR</sequence>
<dbReference type="PRINTS" id="PR00455">
    <property type="entry name" value="HTHTETR"/>
</dbReference>
<dbReference type="EMBL" id="SDPU01000037">
    <property type="protein sequence ID" value="RYU08817.1"/>
    <property type="molecule type" value="Genomic_DNA"/>
</dbReference>
<evidence type="ECO:0000256" key="1">
    <source>
        <dbReference type="ARBA" id="ARBA00023015"/>
    </source>
</evidence>